<feature type="compositionally biased region" description="Basic and acidic residues" evidence="1">
    <location>
        <begin position="59"/>
        <end position="69"/>
    </location>
</feature>
<accession>A0A8D8M5K4</accession>
<dbReference type="AlphaFoldDB" id="A0A8D8M5K4"/>
<sequence length="228" mass="25522">MRTRCTETLPIRTHPMNRGKEDEEEIGPMPETADRRAIRDMETRMRSPAAVEEGSTENHPAETIERSPLAEKTNSVQPEEGVEVVEVGKVDETRVELEVETRGRVETEELTRVVTHGEAREEKVAVLAQAEVIVGPRSREEKISRRTVGEEEVGASRSTPSQTVSPRQQPLSPRSRPNCLTLIRPGVAFPRCPPWALSPSRPRDSSRSPTMSRLLASTFSYRILTTAF</sequence>
<feature type="region of interest" description="Disordered" evidence="1">
    <location>
        <begin position="139"/>
        <end position="178"/>
    </location>
</feature>
<dbReference type="EMBL" id="HBUF01052658">
    <property type="protein sequence ID" value="CAG6622474.1"/>
    <property type="molecule type" value="Transcribed_RNA"/>
</dbReference>
<feature type="compositionally biased region" description="Basic and acidic residues" evidence="1">
    <location>
        <begin position="139"/>
        <end position="149"/>
    </location>
</feature>
<protein>
    <submittedName>
        <fullName evidence="2">Uncharacterized protein</fullName>
    </submittedName>
</protein>
<name>A0A8D8M5K4_9HEMI</name>
<evidence type="ECO:0000256" key="1">
    <source>
        <dbReference type="SAM" id="MobiDB-lite"/>
    </source>
</evidence>
<evidence type="ECO:0000313" key="2">
    <source>
        <dbReference type="EMBL" id="CAG6622474.1"/>
    </source>
</evidence>
<organism evidence="2">
    <name type="scientific">Cacopsylla melanoneura</name>
    <dbReference type="NCBI Taxonomy" id="428564"/>
    <lineage>
        <taxon>Eukaryota</taxon>
        <taxon>Metazoa</taxon>
        <taxon>Ecdysozoa</taxon>
        <taxon>Arthropoda</taxon>
        <taxon>Hexapoda</taxon>
        <taxon>Insecta</taxon>
        <taxon>Pterygota</taxon>
        <taxon>Neoptera</taxon>
        <taxon>Paraneoptera</taxon>
        <taxon>Hemiptera</taxon>
        <taxon>Sternorrhyncha</taxon>
        <taxon>Psylloidea</taxon>
        <taxon>Psyllidae</taxon>
        <taxon>Psyllinae</taxon>
        <taxon>Cacopsylla</taxon>
    </lineage>
</organism>
<reference evidence="2" key="1">
    <citation type="submission" date="2021-05" db="EMBL/GenBank/DDBJ databases">
        <authorList>
            <person name="Alioto T."/>
            <person name="Alioto T."/>
            <person name="Gomez Garrido J."/>
        </authorList>
    </citation>
    <scope>NUCLEOTIDE SEQUENCE</scope>
</reference>
<proteinExistence type="predicted"/>
<feature type="compositionally biased region" description="Basic and acidic residues" evidence="1">
    <location>
        <begin position="32"/>
        <end position="45"/>
    </location>
</feature>
<feature type="compositionally biased region" description="Low complexity" evidence="1">
    <location>
        <begin position="165"/>
        <end position="177"/>
    </location>
</feature>
<feature type="region of interest" description="Disordered" evidence="1">
    <location>
        <begin position="1"/>
        <end position="84"/>
    </location>
</feature>